<sequence length="229" mass="25498">MQQPMIGDYCETTHTIVIISPFPHTLQELVAPLTAKCYDVLVFHHLDEQALGKLPIDLLILDQTREINAPVPQPAVAGVSTVLLVDGEAEHGEGKDSADVFPWPAASVEPVLERIHELLQEGGRGIIASAEQVRLKDLYVDFKRMSVYLGSARIDVTKTEFDLLKALLDTRGSVLSRQELMDRVWGDQYFGGSNTVDVHVKSLRQKLKDNPKLPKYIETVRGVGYRLAD</sequence>
<name>A0A229UK29_9BACL</name>
<dbReference type="PANTHER" id="PTHR48111">
    <property type="entry name" value="REGULATOR OF RPOS"/>
    <property type="match status" value="1"/>
</dbReference>
<keyword evidence="3" id="KW-0902">Two-component regulatory system</keyword>
<dbReference type="GO" id="GO:0005829">
    <property type="term" value="C:cytosol"/>
    <property type="evidence" value="ECO:0007669"/>
    <property type="project" value="TreeGrafter"/>
</dbReference>
<accession>A0A229UK29</accession>
<dbReference type="Gene3D" id="1.10.10.10">
    <property type="entry name" value="Winged helix-like DNA-binding domain superfamily/Winged helix DNA-binding domain"/>
    <property type="match status" value="1"/>
</dbReference>
<keyword evidence="4" id="KW-0805">Transcription regulation</keyword>
<protein>
    <submittedName>
        <fullName evidence="9">Transcriptional regulator</fullName>
    </submittedName>
</protein>
<dbReference type="SMART" id="SM00862">
    <property type="entry name" value="Trans_reg_C"/>
    <property type="match status" value="1"/>
</dbReference>
<comment type="caution">
    <text evidence="9">The sequence shown here is derived from an EMBL/GenBank/DDBJ whole genome shotgun (WGS) entry which is preliminary data.</text>
</comment>
<dbReference type="EMBL" id="NMQW01000039">
    <property type="protein sequence ID" value="OXM83752.1"/>
    <property type="molecule type" value="Genomic_DNA"/>
</dbReference>
<evidence type="ECO:0000256" key="2">
    <source>
        <dbReference type="ARBA" id="ARBA00022553"/>
    </source>
</evidence>
<evidence type="ECO:0000256" key="5">
    <source>
        <dbReference type="ARBA" id="ARBA00023125"/>
    </source>
</evidence>
<evidence type="ECO:0000256" key="1">
    <source>
        <dbReference type="ARBA" id="ARBA00004496"/>
    </source>
</evidence>
<dbReference type="GO" id="GO:0006355">
    <property type="term" value="P:regulation of DNA-templated transcription"/>
    <property type="evidence" value="ECO:0007669"/>
    <property type="project" value="InterPro"/>
</dbReference>
<keyword evidence="6" id="KW-0804">Transcription</keyword>
<dbReference type="InterPro" id="IPR001867">
    <property type="entry name" value="OmpR/PhoB-type_DNA-bd"/>
</dbReference>
<keyword evidence="2" id="KW-0597">Phosphoprotein</keyword>
<evidence type="ECO:0000259" key="8">
    <source>
        <dbReference type="PROSITE" id="PS51755"/>
    </source>
</evidence>
<dbReference type="RefSeq" id="WP_094017509.1">
    <property type="nucleotide sequence ID" value="NZ_NMQW01000039.1"/>
</dbReference>
<evidence type="ECO:0000256" key="3">
    <source>
        <dbReference type="ARBA" id="ARBA00023012"/>
    </source>
</evidence>
<dbReference type="GO" id="GO:0000976">
    <property type="term" value="F:transcription cis-regulatory region binding"/>
    <property type="evidence" value="ECO:0007669"/>
    <property type="project" value="TreeGrafter"/>
</dbReference>
<feature type="domain" description="OmpR/PhoB-type" evidence="8">
    <location>
        <begin position="130"/>
        <end position="229"/>
    </location>
</feature>
<dbReference type="Proteomes" id="UP000215509">
    <property type="component" value="Unassembled WGS sequence"/>
</dbReference>
<dbReference type="OrthoDB" id="2652196at2"/>
<evidence type="ECO:0000313" key="10">
    <source>
        <dbReference type="Proteomes" id="UP000215509"/>
    </source>
</evidence>
<dbReference type="AlphaFoldDB" id="A0A229UK29"/>
<dbReference type="InterPro" id="IPR016032">
    <property type="entry name" value="Sig_transdc_resp-reg_C-effctor"/>
</dbReference>
<evidence type="ECO:0000256" key="4">
    <source>
        <dbReference type="ARBA" id="ARBA00023015"/>
    </source>
</evidence>
<comment type="subcellular location">
    <subcellularLocation>
        <location evidence="1">Cytoplasm</location>
    </subcellularLocation>
</comment>
<evidence type="ECO:0000256" key="7">
    <source>
        <dbReference type="PROSITE-ProRule" id="PRU01091"/>
    </source>
</evidence>
<dbReference type="GO" id="GO:0000156">
    <property type="term" value="F:phosphorelay response regulator activity"/>
    <property type="evidence" value="ECO:0007669"/>
    <property type="project" value="TreeGrafter"/>
</dbReference>
<reference evidence="9 10" key="1">
    <citation type="submission" date="2017-07" db="EMBL/GenBank/DDBJ databases">
        <title>Genome sequencing and assembly of Paenibacillus rigui.</title>
        <authorList>
            <person name="Mayilraj S."/>
        </authorList>
    </citation>
    <scope>NUCLEOTIDE SEQUENCE [LARGE SCALE GENOMIC DNA]</scope>
    <source>
        <strain evidence="9 10">JCM 16352</strain>
    </source>
</reference>
<organism evidence="9 10">
    <name type="scientific">Paenibacillus rigui</name>
    <dbReference type="NCBI Taxonomy" id="554312"/>
    <lineage>
        <taxon>Bacteria</taxon>
        <taxon>Bacillati</taxon>
        <taxon>Bacillota</taxon>
        <taxon>Bacilli</taxon>
        <taxon>Bacillales</taxon>
        <taxon>Paenibacillaceae</taxon>
        <taxon>Paenibacillus</taxon>
    </lineage>
</organism>
<evidence type="ECO:0000313" key="9">
    <source>
        <dbReference type="EMBL" id="OXM83752.1"/>
    </source>
</evidence>
<keyword evidence="5 7" id="KW-0238">DNA-binding</keyword>
<dbReference type="SUPFAM" id="SSF46894">
    <property type="entry name" value="C-terminal effector domain of the bipartite response regulators"/>
    <property type="match status" value="1"/>
</dbReference>
<dbReference type="InterPro" id="IPR039420">
    <property type="entry name" value="WalR-like"/>
</dbReference>
<dbReference type="FunFam" id="1.10.10.10:FF:000018">
    <property type="entry name" value="DNA-binding response regulator ResD"/>
    <property type="match status" value="1"/>
</dbReference>
<evidence type="ECO:0000256" key="6">
    <source>
        <dbReference type="ARBA" id="ARBA00023163"/>
    </source>
</evidence>
<dbReference type="CDD" id="cd00383">
    <property type="entry name" value="trans_reg_C"/>
    <property type="match status" value="1"/>
</dbReference>
<dbReference type="GO" id="GO:0032993">
    <property type="term" value="C:protein-DNA complex"/>
    <property type="evidence" value="ECO:0007669"/>
    <property type="project" value="TreeGrafter"/>
</dbReference>
<gene>
    <name evidence="9" type="ORF">CF651_24490</name>
</gene>
<proteinExistence type="predicted"/>
<dbReference type="PANTHER" id="PTHR48111:SF1">
    <property type="entry name" value="TWO-COMPONENT RESPONSE REGULATOR ORR33"/>
    <property type="match status" value="1"/>
</dbReference>
<feature type="DNA-binding region" description="OmpR/PhoB-type" evidence="7">
    <location>
        <begin position="130"/>
        <end position="229"/>
    </location>
</feature>
<dbReference type="InterPro" id="IPR036388">
    <property type="entry name" value="WH-like_DNA-bd_sf"/>
</dbReference>
<keyword evidence="10" id="KW-1185">Reference proteome</keyword>
<dbReference type="Pfam" id="PF00486">
    <property type="entry name" value="Trans_reg_C"/>
    <property type="match status" value="1"/>
</dbReference>
<dbReference type="PROSITE" id="PS51755">
    <property type="entry name" value="OMPR_PHOB"/>
    <property type="match status" value="1"/>
</dbReference>